<dbReference type="InterPro" id="IPR051803">
    <property type="entry name" value="TA_system_RelE-like_toxin"/>
</dbReference>
<name>A0A1R1J816_9BURK</name>
<dbReference type="RefSeq" id="WP_076479624.1">
    <property type="nucleotide sequence ID" value="NZ_MTJZ01000031.1"/>
</dbReference>
<dbReference type="Proteomes" id="UP000187194">
    <property type="component" value="Unassembled WGS sequence"/>
</dbReference>
<dbReference type="PANTHER" id="PTHR33755:SF6">
    <property type="entry name" value="PLASMID STABILIZATION SYSTEM PROTEIN"/>
    <property type="match status" value="1"/>
</dbReference>
<organism evidence="3 4">
    <name type="scientific">Burkholderia ubonensis</name>
    <dbReference type="NCBI Taxonomy" id="101571"/>
    <lineage>
        <taxon>Bacteria</taxon>
        <taxon>Pseudomonadati</taxon>
        <taxon>Pseudomonadota</taxon>
        <taxon>Betaproteobacteria</taxon>
        <taxon>Burkholderiales</taxon>
        <taxon>Burkholderiaceae</taxon>
        <taxon>Burkholderia</taxon>
        <taxon>Burkholderia cepacia complex</taxon>
    </lineage>
</organism>
<dbReference type="Gene3D" id="3.30.2310.20">
    <property type="entry name" value="RelE-like"/>
    <property type="match status" value="1"/>
</dbReference>
<dbReference type="PANTHER" id="PTHR33755">
    <property type="entry name" value="TOXIN PARE1-RELATED"/>
    <property type="match status" value="1"/>
</dbReference>
<dbReference type="InterPro" id="IPR007712">
    <property type="entry name" value="RelE/ParE_toxin"/>
</dbReference>
<dbReference type="InterPro" id="IPR035093">
    <property type="entry name" value="RelE/ParE_toxin_dom_sf"/>
</dbReference>
<protein>
    <submittedName>
        <fullName evidence="3">Addiction module antitoxin</fullName>
    </submittedName>
</protein>
<evidence type="ECO:0000256" key="2">
    <source>
        <dbReference type="ARBA" id="ARBA00022649"/>
    </source>
</evidence>
<dbReference type="AlphaFoldDB" id="A0A1R1J816"/>
<comment type="similarity">
    <text evidence="1">Belongs to the RelE toxin family.</text>
</comment>
<accession>A0A1R1J816</accession>
<evidence type="ECO:0000313" key="4">
    <source>
        <dbReference type="Proteomes" id="UP000187194"/>
    </source>
</evidence>
<evidence type="ECO:0000313" key="3">
    <source>
        <dbReference type="EMBL" id="OMG71389.1"/>
    </source>
</evidence>
<proteinExistence type="inferred from homology"/>
<keyword evidence="2" id="KW-1277">Toxin-antitoxin system</keyword>
<dbReference type="NCBIfam" id="TIGR02385">
    <property type="entry name" value="RelE_StbE"/>
    <property type="match status" value="1"/>
</dbReference>
<dbReference type="Pfam" id="PF05016">
    <property type="entry name" value="ParE_toxin"/>
    <property type="match status" value="1"/>
</dbReference>
<dbReference type="EMBL" id="MTJZ01000031">
    <property type="protein sequence ID" value="OMG71389.1"/>
    <property type="molecule type" value="Genomic_DNA"/>
</dbReference>
<evidence type="ECO:0000256" key="1">
    <source>
        <dbReference type="ARBA" id="ARBA00006226"/>
    </source>
</evidence>
<gene>
    <name evidence="3" type="ORF">BW685_21340</name>
</gene>
<sequence length="93" mass="10516">MTIEWTSTALLNLADILDRVTEESPQGAASLSAEIQSKTARIESNPNLYRAGRVRGTRECVVTENYLMVYRITPDAVQILNVLHTRQQWPKSK</sequence>
<comment type="caution">
    <text evidence="3">The sequence shown here is derived from an EMBL/GenBank/DDBJ whole genome shotgun (WGS) entry which is preliminary data.</text>
</comment>
<reference evidence="3 4" key="1">
    <citation type="submission" date="2017-01" db="EMBL/GenBank/DDBJ databases">
        <title>Phylogeographic, genomic and meropenem susceptibility analysis of Burkholderia ubonensis.</title>
        <authorList>
            <person name="Price E.P."/>
            <person name="Sarovich D.S."/>
            <person name="Webb J.R."/>
            <person name="Hall C.M."/>
            <person name="Sahl J.W."/>
            <person name="Kaestli M."/>
            <person name="Mayo M."/>
            <person name="Harrington G."/>
            <person name="Baker A.L."/>
            <person name="Sidak-Loftis L.C."/>
            <person name="Lummis M."/>
            <person name="Schupp J.M."/>
            <person name="Gillece J.D."/>
            <person name="Tuanyok A."/>
            <person name="Warner J."/>
            <person name="Busch J.D."/>
            <person name="Keim P."/>
            <person name="Currie B.J."/>
            <person name="Wagner D.M."/>
        </authorList>
    </citation>
    <scope>NUCLEOTIDE SEQUENCE [LARGE SCALE GENOMIC DNA]</scope>
    <source>
        <strain evidence="3 4">A21</strain>
    </source>
</reference>